<dbReference type="InterPro" id="IPR014824">
    <property type="entry name" value="Nfu/NifU_N"/>
</dbReference>
<feature type="domain" description="Scaffold protein Nfu/NifU N-terminal" evidence="2">
    <location>
        <begin position="70"/>
        <end position="159"/>
    </location>
</feature>
<accession>A0A7S3D5F1</accession>
<comment type="similarity">
    <text evidence="1">Belongs to the NifU family.</text>
</comment>
<dbReference type="SMART" id="SM00932">
    <property type="entry name" value="Nfu_N"/>
    <property type="match status" value="1"/>
</dbReference>
<dbReference type="PANTHER" id="PTHR11178:SF1">
    <property type="entry name" value="NFU1 IRON-SULFUR CLUSTER SCAFFOLD HOMOLOG, MITOCHONDRIAL"/>
    <property type="match status" value="1"/>
</dbReference>
<dbReference type="InterPro" id="IPR036498">
    <property type="entry name" value="Nfu/NifU_N_sf"/>
</dbReference>
<evidence type="ECO:0000259" key="2">
    <source>
        <dbReference type="SMART" id="SM00932"/>
    </source>
</evidence>
<dbReference type="EMBL" id="HBIB01013198">
    <property type="protein sequence ID" value="CAE0246519.1"/>
    <property type="molecule type" value="Transcribed_RNA"/>
</dbReference>
<name>A0A7S3D5F1_9EUKA</name>
<dbReference type="SUPFAM" id="SSF110836">
    <property type="entry name" value="Hypothetical protein SAV1430"/>
    <property type="match status" value="1"/>
</dbReference>
<dbReference type="InterPro" id="IPR034904">
    <property type="entry name" value="FSCA_dom_sf"/>
</dbReference>
<gene>
    <name evidence="3" type="ORF">PBIL07802_LOCUS8702</name>
</gene>
<dbReference type="InterPro" id="IPR001075">
    <property type="entry name" value="NIF_FeS_clus_asmbl_NifU_C"/>
</dbReference>
<dbReference type="PANTHER" id="PTHR11178">
    <property type="entry name" value="IRON-SULFUR CLUSTER SCAFFOLD PROTEIN NFU-RELATED"/>
    <property type="match status" value="1"/>
</dbReference>
<organism evidence="3">
    <name type="scientific">Palpitomonas bilix</name>
    <dbReference type="NCBI Taxonomy" id="652834"/>
    <lineage>
        <taxon>Eukaryota</taxon>
        <taxon>Eukaryota incertae sedis</taxon>
    </lineage>
</organism>
<dbReference type="SUPFAM" id="SSF117916">
    <property type="entry name" value="Fe-S cluster assembly (FSCA) domain-like"/>
    <property type="match status" value="1"/>
</dbReference>
<reference evidence="3" key="1">
    <citation type="submission" date="2021-01" db="EMBL/GenBank/DDBJ databases">
        <authorList>
            <person name="Corre E."/>
            <person name="Pelletier E."/>
            <person name="Niang G."/>
            <person name="Scheremetjew M."/>
            <person name="Finn R."/>
            <person name="Kale V."/>
            <person name="Holt S."/>
            <person name="Cochrane G."/>
            <person name="Meng A."/>
            <person name="Brown T."/>
            <person name="Cohen L."/>
        </authorList>
    </citation>
    <scope>NUCLEOTIDE SEQUENCE</scope>
    <source>
        <strain evidence="3">NIES-2562</strain>
    </source>
</reference>
<proteinExistence type="inferred from homology"/>
<evidence type="ECO:0000313" key="3">
    <source>
        <dbReference type="EMBL" id="CAE0246519.1"/>
    </source>
</evidence>
<sequence length="282" mass="30727">MFRQGVRAVIPAAIRQAGRKSGAPASIATRLIHAGRVTVGRSVTASPLYSSLLTSLRPALPTVIVRGMFIQSRTTPNEHSLMFIPGVPVLGEGNGTLDLPSYKEAQQKSPLGQELFKVDGVRSILLGPDFITVTKVEGDAWEVVKPQVHGIIMDFFQGGKEVVTDHIPSGSTVIHDDDDEVVAMIKELLDTRIRPAVQEDGGDIEYVDFDDEGFVHLRLKGACSTCSSSQVTLKNGVENMLMHYVPEVQGVTEVVGETEEEKKMREASDEMLKKMETKIGTL</sequence>
<dbReference type="Pfam" id="PF01106">
    <property type="entry name" value="NifU"/>
    <property type="match status" value="1"/>
</dbReference>
<dbReference type="GO" id="GO:0005739">
    <property type="term" value="C:mitochondrion"/>
    <property type="evidence" value="ECO:0007669"/>
    <property type="project" value="TreeGrafter"/>
</dbReference>
<dbReference type="Gene3D" id="3.30.1370.70">
    <property type="entry name" value="Scaffold protein Nfu/NifU, N-terminal domain"/>
    <property type="match status" value="1"/>
</dbReference>
<dbReference type="Gene3D" id="3.30.300.130">
    <property type="entry name" value="Fe-S cluster assembly (FSCA)"/>
    <property type="match status" value="1"/>
</dbReference>
<dbReference type="AlphaFoldDB" id="A0A7S3D5F1"/>
<dbReference type="FunFam" id="3.30.300.130:FF:000001">
    <property type="entry name" value="NFU1 iron-sulfur cluster scaffold"/>
    <property type="match status" value="1"/>
</dbReference>
<evidence type="ECO:0000256" key="1">
    <source>
        <dbReference type="ARBA" id="ARBA00006420"/>
    </source>
</evidence>
<protein>
    <recommendedName>
        <fullName evidence="2">Scaffold protein Nfu/NifU N-terminal domain-containing protein</fullName>
    </recommendedName>
</protein>
<dbReference type="GO" id="GO:0051536">
    <property type="term" value="F:iron-sulfur cluster binding"/>
    <property type="evidence" value="ECO:0007669"/>
    <property type="project" value="InterPro"/>
</dbReference>
<dbReference type="GO" id="GO:0005506">
    <property type="term" value="F:iron ion binding"/>
    <property type="evidence" value="ECO:0007669"/>
    <property type="project" value="InterPro"/>
</dbReference>
<dbReference type="GO" id="GO:0016226">
    <property type="term" value="P:iron-sulfur cluster assembly"/>
    <property type="evidence" value="ECO:0007669"/>
    <property type="project" value="InterPro"/>
</dbReference>
<dbReference type="Pfam" id="PF08712">
    <property type="entry name" value="Nfu_N"/>
    <property type="match status" value="1"/>
</dbReference>